<dbReference type="FunFam" id="3.40.50.2000:FF:000388">
    <property type="entry name" value="UDP-glycosyltransferase 79"/>
    <property type="match status" value="1"/>
</dbReference>
<dbReference type="InterPro" id="IPR002213">
    <property type="entry name" value="UDP_glucos_trans"/>
</dbReference>
<dbReference type="PANTHER" id="PTHR11926:SF1515">
    <property type="entry name" value="GLYCOSYLTRANSFERASE"/>
    <property type="match status" value="1"/>
</dbReference>
<keyword evidence="2 3" id="KW-0808">Transferase</keyword>
<dbReference type="PANTHER" id="PTHR11926">
    <property type="entry name" value="GLUCOSYL/GLUCURONOSYL TRANSFERASES"/>
    <property type="match status" value="1"/>
</dbReference>
<name>M7YZ44_TRIUA</name>
<evidence type="ECO:0000256" key="1">
    <source>
        <dbReference type="ARBA" id="ARBA00009995"/>
    </source>
</evidence>
<dbReference type="Gene3D" id="3.40.50.2000">
    <property type="entry name" value="Glycogen Phosphorylase B"/>
    <property type="match status" value="2"/>
</dbReference>
<comment type="similarity">
    <text evidence="1 3">Belongs to the UDP-glycosyltransferase family.</text>
</comment>
<dbReference type="PROSITE" id="PS00375">
    <property type="entry name" value="UDPGT"/>
    <property type="match status" value="1"/>
</dbReference>
<evidence type="ECO:0000259" key="5">
    <source>
        <dbReference type="Pfam" id="PF08787"/>
    </source>
</evidence>
<dbReference type="SUPFAM" id="SSF53756">
    <property type="entry name" value="UDP-Glycosyltransferase/glycogen phosphorylase"/>
    <property type="match status" value="1"/>
</dbReference>
<dbReference type="SUPFAM" id="SSF49899">
    <property type="entry name" value="Concanavalin A-like lectins/glucanases"/>
    <property type="match status" value="1"/>
</dbReference>
<dbReference type="AlphaFoldDB" id="M7YZ44"/>
<dbReference type="EMBL" id="KD162756">
    <property type="protein sequence ID" value="EMS56083.1"/>
    <property type="molecule type" value="Genomic_DNA"/>
</dbReference>
<dbReference type="eggNOG" id="KOG1192">
    <property type="taxonomic scope" value="Eukaryota"/>
</dbReference>
<proteinExistence type="inferred from homology"/>
<dbReference type="InterPro" id="IPR014895">
    <property type="entry name" value="Alginate_lyase_2"/>
</dbReference>
<evidence type="ECO:0000256" key="4">
    <source>
        <dbReference type="RuleBase" id="RU362057"/>
    </source>
</evidence>
<dbReference type="Pfam" id="PF00201">
    <property type="entry name" value="UDPGT"/>
    <property type="match status" value="1"/>
</dbReference>
<accession>M7YZ44</accession>
<sequence>MASLTSPWLRLLVLLVAMTTFLQHALAAAGGSGNPTAGFQKVQLPDGDFQVQSPYNVPENQRFRYRDGVRTFWVHRNDKPFNTATHTNPRSEVRLRGYGYVPSGTSGVSVMQIHNEEGAAHSTVLMLHVYDGVLRFYSGAAIEPDIYDRWFRLNVMHDVGAGAAVEPNIYDRWFRLNVMHDVGASTVAVLSVELGPDDVPPFVAAPAWYPAFTESALSQFDGLDQADHVLVNSFRDLEPMEQEADYMQSKWRAKTVGPTLPSFYLDDDRLLSNKAYGFNLVSSTSSCMAWLDKQAPCSVLLASYGTVANLETTQLEELGHGLCNSGQPFLWVLRSNEADKLPQELHDKCNMKGLIVSFCPQLEVLVHRATGCFLTHCGWNSTTEAIATGVPMITIPQWADQPTTAKYVESVWGIGLRARRDEKGLVRREEVERCIKEVMGGEEYKRNSSKWMQKAKEAMQEGGSSDKNIADFAAKYL</sequence>
<feature type="domain" description="Alginate lyase 2" evidence="5">
    <location>
        <begin position="48"/>
        <end position="179"/>
    </location>
</feature>
<organism evidence="6">
    <name type="scientific">Triticum urartu</name>
    <name type="common">Red wild einkorn</name>
    <name type="synonym">Crithodium urartu</name>
    <dbReference type="NCBI Taxonomy" id="4572"/>
    <lineage>
        <taxon>Eukaryota</taxon>
        <taxon>Viridiplantae</taxon>
        <taxon>Streptophyta</taxon>
        <taxon>Embryophyta</taxon>
        <taxon>Tracheophyta</taxon>
        <taxon>Spermatophyta</taxon>
        <taxon>Magnoliopsida</taxon>
        <taxon>Liliopsida</taxon>
        <taxon>Poales</taxon>
        <taxon>Poaceae</taxon>
        <taxon>BOP clade</taxon>
        <taxon>Pooideae</taxon>
        <taxon>Triticodae</taxon>
        <taxon>Triticeae</taxon>
        <taxon>Triticinae</taxon>
        <taxon>Triticum</taxon>
    </lineage>
</organism>
<dbReference type="InterPro" id="IPR013320">
    <property type="entry name" value="ConA-like_dom_sf"/>
</dbReference>
<dbReference type="CDD" id="cd03784">
    <property type="entry name" value="GT1_Gtf-like"/>
    <property type="match status" value="1"/>
</dbReference>
<dbReference type="EC" id="2.4.1.-" evidence="4"/>
<evidence type="ECO:0000313" key="6">
    <source>
        <dbReference type="EMBL" id="EMS56083.1"/>
    </source>
</evidence>
<dbReference type="GO" id="GO:0080043">
    <property type="term" value="F:quercetin 3-O-glucosyltransferase activity"/>
    <property type="evidence" value="ECO:0007669"/>
    <property type="project" value="TreeGrafter"/>
</dbReference>
<gene>
    <name evidence="6" type="ORF">TRIUR3_32341</name>
</gene>
<keyword evidence="3" id="KW-0328">Glycosyltransferase</keyword>
<dbReference type="InterPro" id="IPR035595">
    <property type="entry name" value="UDP_glycos_trans_CS"/>
</dbReference>
<dbReference type="Pfam" id="PF08787">
    <property type="entry name" value="Alginate_lyase2"/>
    <property type="match status" value="1"/>
</dbReference>
<evidence type="ECO:0000256" key="3">
    <source>
        <dbReference type="RuleBase" id="RU003718"/>
    </source>
</evidence>
<evidence type="ECO:0000256" key="2">
    <source>
        <dbReference type="ARBA" id="ARBA00022679"/>
    </source>
</evidence>
<protein>
    <recommendedName>
        <fullName evidence="4">Glycosyltransferase</fullName>
        <ecNumber evidence="4">2.4.1.-</ecNumber>
    </recommendedName>
</protein>
<dbReference type="STRING" id="4572.M7YZ44"/>
<dbReference type="GO" id="GO:0080044">
    <property type="term" value="F:quercetin 7-O-glucosyltransferase activity"/>
    <property type="evidence" value="ECO:0007669"/>
    <property type="project" value="TreeGrafter"/>
</dbReference>
<reference evidence="6" key="1">
    <citation type="journal article" date="2013" name="Nature">
        <title>Draft genome of the wheat A-genome progenitor Triticum urartu.</title>
        <authorList>
            <person name="Ling H.Q."/>
            <person name="Zhao S."/>
            <person name="Liu D."/>
            <person name="Wang J."/>
            <person name="Sun H."/>
            <person name="Zhang C."/>
            <person name="Fan H."/>
            <person name="Li D."/>
            <person name="Dong L."/>
            <person name="Tao Y."/>
            <person name="Gao C."/>
            <person name="Wu H."/>
            <person name="Li Y."/>
            <person name="Cui Y."/>
            <person name="Guo X."/>
            <person name="Zheng S."/>
            <person name="Wang B."/>
            <person name="Yu K."/>
            <person name="Liang Q."/>
            <person name="Yang W."/>
            <person name="Lou X."/>
            <person name="Chen J."/>
            <person name="Feng M."/>
            <person name="Jian J."/>
            <person name="Zhang X."/>
            <person name="Luo G."/>
            <person name="Jiang Y."/>
            <person name="Liu J."/>
            <person name="Wang Z."/>
            <person name="Sha Y."/>
            <person name="Zhang B."/>
            <person name="Wu H."/>
            <person name="Tang D."/>
            <person name="Shen Q."/>
            <person name="Xue P."/>
            <person name="Zou S."/>
            <person name="Wang X."/>
            <person name="Liu X."/>
            <person name="Wang F."/>
            <person name="Yang Y."/>
            <person name="An X."/>
            <person name="Dong Z."/>
            <person name="Zhang K."/>
            <person name="Zhang X."/>
            <person name="Luo M.C."/>
            <person name="Dvorak J."/>
            <person name="Tong Y."/>
            <person name="Wang J."/>
            <person name="Yang H."/>
            <person name="Li Z."/>
            <person name="Wang D."/>
            <person name="Zhang A."/>
            <person name="Wang J."/>
        </authorList>
    </citation>
    <scope>NUCLEOTIDE SEQUENCE</scope>
</reference>